<keyword evidence="4" id="KW-1185">Reference proteome</keyword>
<feature type="region of interest" description="Disordered" evidence="2">
    <location>
        <begin position="296"/>
        <end position="315"/>
    </location>
</feature>
<organism evidence="3 4">
    <name type="scientific">Prorocentrum cordatum</name>
    <dbReference type="NCBI Taxonomy" id="2364126"/>
    <lineage>
        <taxon>Eukaryota</taxon>
        <taxon>Sar</taxon>
        <taxon>Alveolata</taxon>
        <taxon>Dinophyceae</taxon>
        <taxon>Prorocentrales</taxon>
        <taxon>Prorocentraceae</taxon>
        <taxon>Prorocentrum</taxon>
    </lineage>
</organism>
<feature type="region of interest" description="Disordered" evidence="2">
    <location>
        <begin position="1"/>
        <end position="44"/>
    </location>
</feature>
<dbReference type="EMBL" id="CAUYUJ010010001">
    <property type="protein sequence ID" value="CAK0828256.1"/>
    <property type="molecule type" value="Genomic_DNA"/>
</dbReference>
<feature type="compositionally biased region" description="Low complexity" evidence="2">
    <location>
        <begin position="298"/>
        <end position="310"/>
    </location>
</feature>
<feature type="compositionally biased region" description="Basic and acidic residues" evidence="2">
    <location>
        <begin position="410"/>
        <end position="423"/>
    </location>
</feature>
<evidence type="ECO:0000256" key="1">
    <source>
        <dbReference type="SAM" id="Coils"/>
    </source>
</evidence>
<comment type="caution">
    <text evidence="3">The sequence shown here is derived from an EMBL/GenBank/DDBJ whole genome shotgun (WGS) entry which is preliminary data.</text>
</comment>
<keyword evidence="1" id="KW-0175">Coiled coil</keyword>
<dbReference type="Proteomes" id="UP001189429">
    <property type="component" value="Unassembled WGS sequence"/>
</dbReference>
<feature type="compositionally biased region" description="Basic residues" evidence="2">
    <location>
        <begin position="450"/>
        <end position="467"/>
    </location>
</feature>
<accession>A0ABN9SCX3</accession>
<sequence>MKCQCGRQVKPFKPKKATDSDTTQSNELKDVGKGQKNKCVAVGGGDTPGSDSLALMQQTMVAMQDLLRKKLIGDEIDKLKDNLAKAQAREREAASVLAKAEAARRLAAKDTAAERGFSETEKSREVVKEFLFEVKIDDDFLESAEVVDNEESDRQNLKVKHSWNQRMADLRQEIDERLAEKRRADGDGASQAAAPEDGPTPGAACGGGWPAATAPEADATGAARGAAADGGEEKRAKEAASASVQPSWRRRAANQAWDFVSTQPHHHMGLVQAHMDADGLAEWGDKARETTVRLLANPAGPSGRGAASSRQARRTNGGGEWLLAQGHRSVRSLAELWRALKSDGHDGAAAGVAGPAALEGRQMQSRDPSAASPPSGGAVAARRSGRLARQTPAGRARGRAPCAEAAQKLSSDRLAELEADGRGGARASAAEGSDGGGASESGADDDYGERRRRRRSSEALRRRRRRRTLQETLLLGARGGGETSRGQTWRRCRSWRARWDPPRGPRASSAGPASGWAGMPAHSAAAASAASPAAPSTTWRSARNAPEERMIGAPWHRRAGGRGLGEMASRWFSLSPSRPRRVLLRLLLPPLAPLLGLDSRC</sequence>
<evidence type="ECO:0000256" key="2">
    <source>
        <dbReference type="SAM" id="MobiDB-lite"/>
    </source>
</evidence>
<protein>
    <submittedName>
        <fullName evidence="3">Uncharacterized protein</fullName>
    </submittedName>
</protein>
<feature type="compositionally biased region" description="Low complexity" evidence="2">
    <location>
        <begin position="505"/>
        <end position="536"/>
    </location>
</feature>
<feature type="compositionally biased region" description="Low complexity" evidence="2">
    <location>
        <begin position="388"/>
        <end position="407"/>
    </location>
</feature>
<evidence type="ECO:0000313" key="3">
    <source>
        <dbReference type="EMBL" id="CAK0828256.1"/>
    </source>
</evidence>
<proteinExistence type="predicted"/>
<feature type="region of interest" description="Disordered" evidence="2">
    <location>
        <begin position="181"/>
        <end position="249"/>
    </location>
</feature>
<gene>
    <name evidence="3" type="ORF">PCOR1329_LOCUS27533</name>
</gene>
<name>A0ABN9SCX3_9DINO</name>
<reference evidence="3" key="1">
    <citation type="submission" date="2023-10" db="EMBL/GenBank/DDBJ databases">
        <authorList>
            <person name="Chen Y."/>
            <person name="Shah S."/>
            <person name="Dougan E. K."/>
            <person name="Thang M."/>
            <person name="Chan C."/>
        </authorList>
    </citation>
    <scope>NUCLEOTIDE SEQUENCE [LARGE SCALE GENOMIC DNA]</scope>
</reference>
<feature type="region of interest" description="Disordered" evidence="2">
    <location>
        <begin position="360"/>
        <end position="559"/>
    </location>
</feature>
<feature type="compositionally biased region" description="Low complexity" evidence="2">
    <location>
        <begin position="210"/>
        <end position="229"/>
    </location>
</feature>
<evidence type="ECO:0000313" key="4">
    <source>
        <dbReference type="Proteomes" id="UP001189429"/>
    </source>
</evidence>
<feature type="coiled-coil region" evidence="1">
    <location>
        <begin position="69"/>
        <end position="103"/>
    </location>
</feature>
<feature type="compositionally biased region" description="Low complexity" evidence="2">
    <location>
        <begin position="368"/>
        <end position="381"/>
    </location>
</feature>